<organism evidence="5 6">
    <name type="scientific">Breznakibacter xylanolyticus</name>
    <dbReference type="NCBI Taxonomy" id="990"/>
    <lineage>
        <taxon>Bacteria</taxon>
        <taxon>Pseudomonadati</taxon>
        <taxon>Bacteroidota</taxon>
        <taxon>Bacteroidia</taxon>
        <taxon>Marinilabiliales</taxon>
        <taxon>Marinilabiliaceae</taxon>
        <taxon>Breznakibacter</taxon>
    </lineage>
</organism>
<dbReference type="GO" id="GO:0030288">
    <property type="term" value="C:outer membrane-bounded periplasmic space"/>
    <property type="evidence" value="ECO:0007669"/>
    <property type="project" value="TreeGrafter"/>
</dbReference>
<dbReference type="RefSeq" id="WP_111445143.1">
    <property type="nucleotide sequence ID" value="NZ_QKZK01000009.1"/>
</dbReference>
<dbReference type="Gene3D" id="3.90.780.10">
    <property type="entry name" value="5'-Nucleotidase, C-terminal domain"/>
    <property type="match status" value="1"/>
</dbReference>
<dbReference type="Proteomes" id="UP000249239">
    <property type="component" value="Unassembled WGS sequence"/>
</dbReference>
<evidence type="ECO:0000256" key="2">
    <source>
        <dbReference type="RuleBase" id="RU362119"/>
    </source>
</evidence>
<dbReference type="GO" id="GO:0000166">
    <property type="term" value="F:nucleotide binding"/>
    <property type="evidence" value="ECO:0007669"/>
    <property type="project" value="UniProtKB-KW"/>
</dbReference>
<keyword evidence="6" id="KW-1185">Reference proteome</keyword>
<comment type="similarity">
    <text evidence="2">Belongs to the 5'-nucleotidase family.</text>
</comment>
<dbReference type="Pfam" id="PF02872">
    <property type="entry name" value="5_nucleotid_C"/>
    <property type="match status" value="1"/>
</dbReference>
<name>A0A2W7NGU2_9BACT</name>
<proteinExistence type="inferred from homology"/>
<gene>
    <name evidence="5" type="ORF">LX69_01467</name>
</gene>
<sequence length="573" mass="64021">MKHIILFYLLLTTCAPLVARKPKVAPHPVTIQIAVTSDVHGTILPWDFINNRPDEGSLSRVSTYARHMRANADTAFILLDNGDILQGQPVMDYYNQVKTDTLHICAQVMNQLQYDAATVGNHDIECGHAVYDRLRTEFQFPWLAGNVIDTVTNSPFFQPYTLIERQGKRIAIIGITTPGVPEWLPYSLWSGLRFEDMIETATRLVQEVKDKHRPDAIVGLFHSGIDATYGGQKETDRFNHNASLLIARKVEGFDVVICGHDHKPVNYSITNDFKQQVTIVNPGSHSRYLGVVNLTISTTGNQATSKLVSLKNLPDDPTFNQAFAPHIHEVKTYLSRRIGHLATPLNINDALFGDCDFLDLIHRVQLHHSGADISMAEPMALNVKADTGVICLNDLFKIYKYSNTLYTLSLTGNEVDRFLEYAATNWFNQMKSPGDALLNITAENRLSANAYNLSSAEGICYTVDVTRPAGDRVTITQMTDGRPFDPLTTYKVAMSSYRANGGGGHLTQGVGLSSDELAKRVVSTSKEDYRDLLMHYIEQQDTLGTMTNHNWHIEPATWVDAARKKDATRLKLK</sequence>
<dbReference type="Gene3D" id="3.60.21.10">
    <property type="match status" value="1"/>
</dbReference>
<dbReference type="PANTHER" id="PTHR11575:SF6">
    <property type="entry name" value="2',3'-CYCLIC-NUCLEOTIDE 2'-PHOSPHODIESTERASE_3'-NUCLEOTIDASE"/>
    <property type="match status" value="1"/>
</dbReference>
<keyword evidence="2" id="KW-0547">Nucleotide-binding</keyword>
<dbReference type="SUPFAM" id="SSF56300">
    <property type="entry name" value="Metallo-dependent phosphatases"/>
    <property type="match status" value="1"/>
</dbReference>
<dbReference type="Pfam" id="PF00149">
    <property type="entry name" value="Metallophos"/>
    <property type="match status" value="1"/>
</dbReference>
<dbReference type="InterPro" id="IPR036907">
    <property type="entry name" value="5'-Nucleotdase_C_sf"/>
</dbReference>
<accession>A0A2W7NGU2</accession>
<dbReference type="AlphaFoldDB" id="A0A2W7NGU2"/>
<evidence type="ECO:0000313" key="6">
    <source>
        <dbReference type="Proteomes" id="UP000249239"/>
    </source>
</evidence>
<keyword evidence="2" id="KW-0378">Hydrolase</keyword>
<dbReference type="GO" id="GO:0016787">
    <property type="term" value="F:hydrolase activity"/>
    <property type="evidence" value="ECO:0007669"/>
    <property type="project" value="UniProtKB-KW"/>
</dbReference>
<comment type="caution">
    <text evidence="5">The sequence shown here is derived from an EMBL/GenBank/DDBJ whole genome shotgun (WGS) entry which is preliminary data.</text>
</comment>
<dbReference type="InterPro" id="IPR008334">
    <property type="entry name" value="5'-Nucleotdase_C"/>
</dbReference>
<dbReference type="InterPro" id="IPR004843">
    <property type="entry name" value="Calcineurin-like_PHP"/>
</dbReference>
<dbReference type="PRINTS" id="PR01607">
    <property type="entry name" value="APYRASEFAMLY"/>
</dbReference>
<dbReference type="EMBL" id="QKZK01000009">
    <property type="protein sequence ID" value="PZX17417.1"/>
    <property type="molecule type" value="Genomic_DNA"/>
</dbReference>
<dbReference type="SUPFAM" id="SSF55816">
    <property type="entry name" value="5'-nucleotidase (syn. UDP-sugar hydrolase), C-terminal domain"/>
    <property type="match status" value="1"/>
</dbReference>
<dbReference type="InterPro" id="IPR006179">
    <property type="entry name" value="5_nucleotidase/apyrase"/>
</dbReference>
<dbReference type="PANTHER" id="PTHR11575">
    <property type="entry name" value="5'-NUCLEOTIDASE-RELATED"/>
    <property type="match status" value="1"/>
</dbReference>
<reference evidence="5 6" key="1">
    <citation type="submission" date="2018-06" db="EMBL/GenBank/DDBJ databases">
        <title>Genomic Encyclopedia of Archaeal and Bacterial Type Strains, Phase II (KMG-II): from individual species to whole genera.</title>
        <authorList>
            <person name="Goeker M."/>
        </authorList>
    </citation>
    <scope>NUCLEOTIDE SEQUENCE [LARGE SCALE GENOMIC DNA]</scope>
    <source>
        <strain evidence="5 6">DSM 6779</strain>
    </source>
</reference>
<dbReference type="OrthoDB" id="9775118at2"/>
<evidence type="ECO:0000259" key="3">
    <source>
        <dbReference type="Pfam" id="PF00149"/>
    </source>
</evidence>
<dbReference type="GO" id="GO:0009166">
    <property type="term" value="P:nucleotide catabolic process"/>
    <property type="evidence" value="ECO:0007669"/>
    <property type="project" value="InterPro"/>
</dbReference>
<evidence type="ECO:0000259" key="4">
    <source>
        <dbReference type="Pfam" id="PF02872"/>
    </source>
</evidence>
<feature type="domain" description="5'-Nucleotidase C-terminal" evidence="4">
    <location>
        <begin position="338"/>
        <end position="504"/>
    </location>
</feature>
<evidence type="ECO:0000256" key="1">
    <source>
        <dbReference type="ARBA" id="ARBA00022729"/>
    </source>
</evidence>
<protein>
    <submittedName>
        <fullName evidence="5">2',3'-cyclic-nucleotide 2'-phosphodiesterase/3'-nucleotidase</fullName>
    </submittedName>
</protein>
<dbReference type="InterPro" id="IPR029052">
    <property type="entry name" value="Metallo-depent_PP-like"/>
</dbReference>
<keyword evidence="1" id="KW-0732">Signal</keyword>
<feature type="domain" description="Calcineurin-like phosphoesterase" evidence="3">
    <location>
        <begin position="32"/>
        <end position="264"/>
    </location>
</feature>
<evidence type="ECO:0000313" key="5">
    <source>
        <dbReference type="EMBL" id="PZX17417.1"/>
    </source>
</evidence>